<dbReference type="AlphaFoldDB" id="A0A0R0E7C4"/>
<reference evidence="2" key="2">
    <citation type="submission" date="2018-02" db="UniProtKB">
        <authorList>
            <consortium name="EnsemblPlants"/>
        </authorList>
    </citation>
    <scope>IDENTIFICATION</scope>
    <source>
        <strain evidence="2">Williams 82</strain>
    </source>
</reference>
<sequence>MTFPPKGLSLCTVSFKLLSSTGIENLECVVLPSGSSNEAIPLEATIKKIPQLDCITYDKIFQINVFPVPPYPKRK</sequence>
<protein>
    <submittedName>
        <fullName evidence="1 2">Uncharacterized protein</fullName>
    </submittedName>
</protein>
<accession>A0A0R0E7C4</accession>
<reference evidence="1 2" key="1">
    <citation type="journal article" date="2010" name="Nature">
        <title>Genome sequence of the palaeopolyploid soybean.</title>
        <authorList>
            <person name="Schmutz J."/>
            <person name="Cannon S.B."/>
            <person name="Schlueter J."/>
            <person name="Ma J."/>
            <person name="Mitros T."/>
            <person name="Nelson W."/>
            <person name="Hyten D.L."/>
            <person name="Song Q."/>
            <person name="Thelen J.J."/>
            <person name="Cheng J."/>
            <person name="Xu D."/>
            <person name="Hellsten U."/>
            <person name="May G.D."/>
            <person name="Yu Y."/>
            <person name="Sakurai T."/>
            <person name="Umezawa T."/>
            <person name="Bhattacharyya M.K."/>
            <person name="Sandhu D."/>
            <person name="Valliyodan B."/>
            <person name="Lindquist E."/>
            <person name="Peto M."/>
            <person name="Grant D."/>
            <person name="Shu S."/>
            <person name="Goodstein D."/>
            <person name="Barry K."/>
            <person name="Futrell-Griggs M."/>
            <person name="Abernathy B."/>
            <person name="Du J."/>
            <person name="Tian Z."/>
            <person name="Zhu L."/>
            <person name="Gill N."/>
            <person name="Joshi T."/>
            <person name="Libault M."/>
            <person name="Sethuraman A."/>
            <person name="Zhang X.-C."/>
            <person name="Shinozaki K."/>
            <person name="Nguyen H.T."/>
            <person name="Wing R.A."/>
            <person name="Cregan P."/>
            <person name="Specht J."/>
            <person name="Grimwood J."/>
            <person name="Rokhsar D."/>
            <person name="Stacey G."/>
            <person name="Shoemaker R.C."/>
            <person name="Jackson S.A."/>
        </authorList>
    </citation>
    <scope>NUCLEOTIDE SEQUENCE</scope>
    <source>
        <strain evidence="2">cv. Williams 82</strain>
        <tissue evidence="1">Callus</tissue>
    </source>
</reference>
<evidence type="ECO:0000313" key="1">
    <source>
        <dbReference type="EMBL" id="KRG89589.1"/>
    </source>
</evidence>
<dbReference type="EMBL" id="CM000853">
    <property type="protein sequence ID" value="KRG89589.1"/>
    <property type="molecule type" value="Genomic_DNA"/>
</dbReference>
<evidence type="ECO:0000313" key="3">
    <source>
        <dbReference type="Proteomes" id="UP000008827"/>
    </source>
</evidence>
<name>A0A0R0E7C4_SOYBN</name>
<dbReference type="EnsemblPlants" id="KRG89589">
    <property type="protein sequence ID" value="KRG89589"/>
    <property type="gene ID" value="GLYMA_20G034300"/>
</dbReference>
<organism evidence="1">
    <name type="scientific">Glycine max</name>
    <name type="common">Soybean</name>
    <name type="synonym">Glycine hispida</name>
    <dbReference type="NCBI Taxonomy" id="3847"/>
    <lineage>
        <taxon>Eukaryota</taxon>
        <taxon>Viridiplantae</taxon>
        <taxon>Streptophyta</taxon>
        <taxon>Embryophyta</taxon>
        <taxon>Tracheophyta</taxon>
        <taxon>Spermatophyta</taxon>
        <taxon>Magnoliopsida</taxon>
        <taxon>eudicotyledons</taxon>
        <taxon>Gunneridae</taxon>
        <taxon>Pentapetalae</taxon>
        <taxon>rosids</taxon>
        <taxon>fabids</taxon>
        <taxon>Fabales</taxon>
        <taxon>Fabaceae</taxon>
        <taxon>Papilionoideae</taxon>
        <taxon>50 kb inversion clade</taxon>
        <taxon>NPAAA clade</taxon>
        <taxon>indigoferoid/millettioid clade</taxon>
        <taxon>Phaseoleae</taxon>
        <taxon>Glycine</taxon>
        <taxon>Glycine subgen. Soja</taxon>
    </lineage>
</organism>
<dbReference type="Gramene" id="KRG89589">
    <property type="protein sequence ID" value="KRG89589"/>
    <property type="gene ID" value="GLYMA_20G034300"/>
</dbReference>
<dbReference type="InParanoid" id="A0A0R0E7C4"/>
<reference evidence="1" key="3">
    <citation type="submission" date="2018-07" db="EMBL/GenBank/DDBJ databases">
        <title>WGS assembly of Glycine max.</title>
        <authorList>
            <person name="Schmutz J."/>
            <person name="Cannon S."/>
            <person name="Schlueter J."/>
            <person name="Ma J."/>
            <person name="Mitros T."/>
            <person name="Nelson W."/>
            <person name="Hyten D."/>
            <person name="Song Q."/>
            <person name="Thelen J."/>
            <person name="Cheng J."/>
            <person name="Xu D."/>
            <person name="Hellsten U."/>
            <person name="May G."/>
            <person name="Yu Y."/>
            <person name="Sakurai T."/>
            <person name="Umezawa T."/>
            <person name="Bhattacharyya M."/>
            <person name="Sandhu D."/>
            <person name="Valliyodan B."/>
            <person name="Lindquist E."/>
            <person name="Peto M."/>
            <person name="Grant D."/>
            <person name="Shu S."/>
            <person name="Goodstein D."/>
            <person name="Barry K."/>
            <person name="Futrell-Griggs M."/>
            <person name="Abernathy B."/>
            <person name="Du J."/>
            <person name="Tian Z."/>
            <person name="Zhu L."/>
            <person name="Gill N."/>
            <person name="Joshi T."/>
            <person name="Libault M."/>
            <person name="Sethuraman A."/>
            <person name="Zhang X."/>
            <person name="Shinozaki K."/>
            <person name="Nguyen H."/>
            <person name="Wing R."/>
            <person name="Cregan P."/>
            <person name="Specht J."/>
            <person name="Grimwood J."/>
            <person name="Rokhsar D."/>
            <person name="Stacey G."/>
            <person name="Shoemaker R."/>
            <person name="Jackson S."/>
        </authorList>
    </citation>
    <scope>NUCLEOTIDE SEQUENCE</scope>
    <source>
        <tissue evidence="1">Callus</tissue>
    </source>
</reference>
<proteinExistence type="predicted"/>
<dbReference type="Proteomes" id="UP000008827">
    <property type="component" value="Chromosome 20"/>
</dbReference>
<keyword evidence="3" id="KW-1185">Reference proteome</keyword>
<gene>
    <name evidence="1" type="ORF">GLYMA_20G034300</name>
</gene>
<evidence type="ECO:0000313" key="2">
    <source>
        <dbReference type="EnsemblPlants" id="KRG89589"/>
    </source>
</evidence>